<keyword evidence="1" id="KW-0812">Transmembrane</keyword>
<evidence type="ECO:0000313" key="3">
    <source>
        <dbReference type="Proteomes" id="UP000253250"/>
    </source>
</evidence>
<accession>A0A368HMK5</accession>
<evidence type="ECO:0000256" key="1">
    <source>
        <dbReference type="SAM" id="Phobius"/>
    </source>
</evidence>
<feature type="transmembrane region" description="Helical" evidence="1">
    <location>
        <begin position="84"/>
        <end position="102"/>
    </location>
</feature>
<dbReference type="EMBL" id="PSYR01000001">
    <property type="protein sequence ID" value="RCN59275.1"/>
    <property type="molecule type" value="Genomic_DNA"/>
</dbReference>
<dbReference type="Proteomes" id="UP000253250">
    <property type="component" value="Unassembled WGS sequence"/>
</dbReference>
<keyword evidence="1" id="KW-0472">Membrane</keyword>
<keyword evidence="1" id="KW-1133">Transmembrane helix</keyword>
<feature type="transmembrane region" description="Helical" evidence="1">
    <location>
        <begin position="46"/>
        <end position="63"/>
    </location>
</feature>
<sequence>MDGTTLFTAVFALYFAANIASARSYSAFDTAAMVGGDGRACGRFLVGTAFLNVAPTFYYLWILGKIERFPRLNPPYCTLMQFKWEILILLLGMVGAGFYRIFAGCLAIRTDGDRFFFYAADDPGQKNGNEYNKRGHSVRPGCGAVRGEIGAREHFCGSLLYFLPPFLLYYAIVK</sequence>
<comment type="caution">
    <text evidence="2">The sequence shown here is derived from an EMBL/GenBank/DDBJ whole genome shotgun (WGS) entry which is preliminary data.</text>
</comment>
<organism evidence="2 3">
    <name type="scientific">Acidiferrobacter thiooxydans</name>
    <dbReference type="NCBI Taxonomy" id="163359"/>
    <lineage>
        <taxon>Bacteria</taxon>
        <taxon>Pseudomonadati</taxon>
        <taxon>Pseudomonadota</taxon>
        <taxon>Gammaproteobacteria</taxon>
        <taxon>Acidiferrobacterales</taxon>
        <taxon>Acidiferrobacteraceae</taxon>
        <taxon>Acidiferrobacter</taxon>
    </lineage>
</organism>
<keyword evidence="3" id="KW-1185">Reference proteome</keyword>
<protein>
    <submittedName>
        <fullName evidence="2">Uncharacterized protein</fullName>
    </submittedName>
</protein>
<evidence type="ECO:0000313" key="2">
    <source>
        <dbReference type="EMBL" id="RCN59275.1"/>
    </source>
</evidence>
<dbReference type="AlphaFoldDB" id="A0A368HMK5"/>
<gene>
    <name evidence="2" type="ORF">C4900_06105</name>
</gene>
<proteinExistence type="predicted"/>
<name>A0A368HMK5_9GAMM</name>
<reference evidence="2 3" key="1">
    <citation type="submission" date="2018-02" db="EMBL/GenBank/DDBJ databases">
        <title>Insights into the biology of acidophilic members of the Acidiferrobacteraceae family derived from comparative genomic analyses.</title>
        <authorList>
            <person name="Issotta F."/>
            <person name="Thyssen C."/>
            <person name="Mena C."/>
            <person name="Moya A."/>
            <person name="Bellenberg S."/>
            <person name="Sproer C."/>
            <person name="Covarrubias P.C."/>
            <person name="Sand W."/>
            <person name="Quatrini R."/>
            <person name="Vera M."/>
        </authorList>
    </citation>
    <scope>NUCLEOTIDE SEQUENCE [LARGE SCALE GENOMIC DNA]</scope>
    <source>
        <strain evidence="3">m-1</strain>
    </source>
</reference>